<feature type="transmembrane region" description="Helical" evidence="5">
    <location>
        <begin position="6"/>
        <end position="30"/>
    </location>
</feature>
<keyword evidence="7" id="KW-1185">Reference proteome</keyword>
<evidence type="ECO:0008006" key="8">
    <source>
        <dbReference type="Google" id="ProtNLM"/>
    </source>
</evidence>
<name>A0A1D8JDM1_9BACL</name>
<dbReference type="AlphaFoldDB" id="A0A1D8JDM1"/>
<comment type="subcellular location">
    <subcellularLocation>
        <location evidence="1">Membrane</location>
        <topology evidence="1">Multi-pass membrane protein</topology>
    </subcellularLocation>
</comment>
<evidence type="ECO:0000256" key="2">
    <source>
        <dbReference type="ARBA" id="ARBA00022692"/>
    </source>
</evidence>
<gene>
    <name evidence="6" type="ORF">BI350_03945</name>
</gene>
<evidence type="ECO:0000313" key="6">
    <source>
        <dbReference type="EMBL" id="AOV06820.1"/>
    </source>
</evidence>
<sequence>MSNKKILSALCYFSVFFFPLLLPFVIYLVSEELEVKFHAKRSLISHFVPVILLICGVIIFSFSMFTVEKRMMTIINGSFDFWHIAPFLFTFIYSLLFIAIIIWNVFQGVKVLK</sequence>
<accession>A0A1D8JDM1</accession>
<evidence type="ECO:0000256" key="1">
    <source>
        <dbReference type="ARBA" id="ARBA00004141"/>
    </source>
</evidence>
<evidence type="ECO:0000256" key="5">
    <source>
        <dbReference type="SAM" id="Phobius"/>
    </source>
</evidence>
<dbReference type="Pfam" id="PF09685">
    <property type="entry name" value="MamF_MmsF"/>
    <property type="match status" value="1"/>
</dbReference>
<organism evidence="6 7">
    <name type="scientific">Sporosarcina ureilytica</name>
    <dbReference type="NCBI Taxonomy" id="298596"/>
    <lineage>
        <taxon>Bacteria</taxon>
        <taxon>Bacillati</taxon>
        <taxon>Bacillota</taxon>
        <taxon>Bacilli</taxon>
        <taxon>Bacillales</taxon>
        <taxon>Caryophanaceae</taxon>
        <taxon>Sporosarcina</taxon>
    </lineage>
</organism>
<dbReference type="InterPro" id="IPR019109">
    <property type="entry name" value="MamF_MmsF"/>
</dbReference>
<dbReference type="Proteomes" id="UP000185746">
    <property type="component" value="Chromosome"/>
</dbReference>
<feature type="transmembrane region" description="Helical" evidence="5">
    <location>
        <begin position="84"/>
        <end position="106"/>
    </location>
</feature>
<reference evidence="6 7" key="1">
    <citation type="submission" date="2016-09" db="EMBL/GenBank/DDBJ databases">
        <title>Complete genome sequence of the Lysinibacillus sphaericus LMG 22257, a specie of Bacillus with ureolytic activity that can effectively biodeposit calcium carbonate.</title>
        <authorList>
            <person name="Yan W."/>
        </authorList>
    </citation>
    <scope>NUCLEOTIDE SEQUENCE [LARGE SCALE GENOMIC DNA]</scope>
    <source>
        <strain evidence="6 7">LMG 22257</strain>
    </source>
</reference>
<feature type="transmembrane region" description="Helical" evidence="5">
    <location>
        <begin position="42"/>
        <end position="64"/>
    </location>
</feature>
<proteinExistence type="predicted"/>
<dbReference type="KEGG" id="surl:BI350_03945"/>
<keyword evidence="4 5" id="KW-0472">Membrane</keyword>
<evidence type="ECO:0000313" key="7">
    <source>
        <dbReference type="Proteomes" id="UP000185746"/>
    </source>
</evidence>
<keyword evidence="3 5" id="KW-1133">Transmembrane helix</keyword>
<evidence type="ECO:0000256" key="3">
    <source>
        <dbReference type="ARBA" id="ARBA00022989"/>
    </source>
</evidence>
<protein>
    <recommendedName>
        <fullName evidence="8">DUF4870 domain-containing protein</fullName>
    </recommendedName>
</protein>
<evidence type="ECO:0000256" key="4">
    <source>
        <dbReference type="ARBA" id="ARBA00023136"/>
    </source>
</evidence>
<dbReference type="RefSeq" id="WP_075526942.1">
    <property type="nucleotide sequence ID" value="NZ_CP017560.1"/>
</dbReference>
<keyword evidence="2 5" id="KW-0812">Transmembrane</keyword>
<dbReference type="EMBL" id="CP017560">
    <property type="protein sequence ID" value="AOV06820.1"/>
    <property type="molecule type" value="Genomic_DNA"/>
</dbReference>